<proteinExistence type="predicted"/>
<name>A0A0U1L0H7_9FIRM</name>
<dbReference type="AlphaFoldDB" id="A0A0U1L0H7"/>
<keyword evidence="2" id="KW-1185">Reference proteome</keyword>
<protein>
    <submittedName>
        <fullName evidence="1">Uncharacterized protein</fullName>
    </submittedName>
</protein>
<sequence length="105" mass="11674">MSKTIALAHYNDKLANELSAQGFRVVDSSHLGRPGQAADAYLYTSYHPDTDTWAGTQAEHADITVGNYHYTVTDHPSTMLLNITGLTTDQITDKLRHRLARCSRL</sequence>
<evidence type="ECO:0000313" key="1">
    <source>
        <dbReference type="EMBL" id="CQR73171.1"/>
    </source>
</evidence>
<accession>A0A0U1L0H7</accession>
<evidence type="ECO:0000313" key="2">
    <source>
        <dbReference type="Proteomes" id="UP000049855"/>
    </source>
</evidence>
<reference evidence="2" key="1">
    <citation type="submission" date="2015-03" db="EMBL/GenBank/DDBJ databases">
        <authorList>
            <person name="Nijsse Bart"/>
        </authorList>
    </citation>
    <scope>NUCLEOTIDE SEQUENCE [LARGE SCALE GENOMIC DNA]</scope>
</reference>
<dbReference type="EMBL" id="CTRP01000012">
    <property type="protein sequence ID" value="CQR73171.1"/>
    <property type="molecule type" value="Genomic_DNA"/>
</dbReference>
<gene>
    <name evidence="1" type="ORF">SpAn4DRAFT_2403</name>
</gene>
<dbReference type="RefSeq" id="WP_021167980.1">
    <property type="nucleotide sequence ID" value="NZ_CTRP01000012.1"/>
</dbReference>
<organism evidence="1 2">
    <name type="scientific">Sporomusa ovata</name>
    <dbReference type="NCBI Taxonomy" id="2378"/>
    <lineage>
        <taxon>Bacteria</taxon>
        <taxon>Bacillati</taxon>
        <taxon>Bacillota</taxon>
        <taxon>Negativicutes</taxon>
        <taxon>Selenomonadales</taxon>
        <taxon>Sporomusaceae</taxon>
        <taxon>Sporomusa</taxon>
    </lineage>
</organism>
<dbReference type="Proteomes" id="UP000049855">
    <property type="component" value="Unassembled WGS sequence"/>
</dbReference>